<comment type="caution">
    <text evidence="2">The sequence shown here is derived from an EMBL/GenBank/DDBJ whole genome shotgun (WGS) entry which is preliminary data.</text>
</comment>
<keyword evidence="3" id="KW-1185">Reference proteome</keyword>
<evidence type="ECO:0000313" key="2">
    <source>
        <dbReference type="EMBL" id="MFC3211546.1"/>
    </source>
</evidence>
<accession>A0ABV7KQ77</accession>
<dbReference type="EMBL" id="JBHRUJ010000016">
    <property type="protein sequence ID" value="MFC3211546.1"/>
    <property type="molecule type" value="Genomic_DNA"/>
</dbReference>
<dbReference type="PANTHER" id="PTHR10094:SF25">
    <property type="entry name" value="SCP2 STEROL-BINDING DOMAIN-CONTAINING PROTEIN 1"/>
    <property type="match status" value="1"/>
</dbReference>
<evidence type="ECO:0000313" key="3">
    <source>
        <dbReference type="Proteomes" id="UP001595625"/>
    </source>
</evidence>
<dbReference type="PANTHER" id="PTHR10094">
    <property type="entry name" value="STEROL CARRIER PROTEIN 2 SCP-2 FAMILY PROTEIN"/>
    <property type="match status" value="1"/>
</dbReference>
<gene>
    <name evidence="2" type="ORF">ACFOEJ_10715</name>
</gene>
<dbReference type="Gene3D" id="3.30.1050.10">
    <property type="entry name" value="SCP2 sterol-binding domain"/>
    <property type="match status" value="1"/>
</dbReference>
<evidence type="ECO:0000259" key="1">
    <source>
        <dbReference type="Pfam" id="PF02036"/>
    </source>
</evidence>
<dbReference type="Proteomes" id="UP001595625">
    <property type="component" value="Unassembled WGS sequence"/>
</dbReference>
<dbReference type="SUPFAM" id="SSF55718">
    <property type="entry name" value="SCP-like"/>
    <property type="match status" value="1"/>
</dbReference>
<proteinExistence type="predicted"/>
<feature type="domain" description="SCP2" evidence="1">
    <location>
        <begin position="12"/>
        <end position="106"/>
    </location>
</feature>
<name>A0ABV7KQ77_PLAOK</name>
<dbReference type="InterPro" id="IPR003033">
    <property type="entry name" value="SCP2_sterol-bd_dom"/>
</dbReference>
<dbReference type="RefSeq" id="WP_240633537.1">
    <property type="nucleotide sequence ID" value="NZ_JBHRUJ010000016.1"/>
</dbReference>
<dbReference type="Pfam" id="PF02036">
    <property type="entry name" value="SCP2"/>
    <property type="match status" value="1"/>
</dbReference>
<dbReference type="InterPro" id="IPR036527">
    <property type="entry name" value="SCP2_sterol-bd_dom_sf"/>
</dbReference>
<protein>
    <submittedName>
        <fullName evidence="2">SCP2 sterol-binding domain-containing protein</fullName>
    </submittedName>
</protein>
<reference evidence="3" key="1">
    <citation type="journal article" date="2019" name="Int. J. Syst. Evol. Microbiol.">
        <title>The Global Catalogue of Microorganisms (GCM) 10K type strain sequencing project: providing services to taxonomists for standard genome sequencing and annotation.</title>
        <authorList>
            <consortium name="The Broad Institute Genomics Platform"/>
            <consortium name="The Broad Institute Genome Sequencing Center for Infectious Disease"/>
            <person name="Wu L."/>
            <person name="Ma J."/>
        </authorList>
    </citation>
    <scope>NUCLEOTIDE SEQUENCE [LARGE SCALE GENOMIC DNA]</scope>
    <source>
        <strain evidence="3">CCM 320</strain>
    </source>
</reference>
<sequence length="112" mass="12825">MTARTLDVTMQKIEKEINDNPEPISGMDTVYKFEIDGEVFQMRLKDQKAELLSESDKQADCTLKMSYDNFQKFLNGKLNGMTAFMTGKLKIDGDMTKALKLESIVKKYDLNI</sequence>
<organism evidence="2 3">
    <name type="scientific">Planomicrobium okeanokoites</name>
    <name type="common">Planococcus okeanokoites</name>
    <name type="synonym">Flavobacterium okeanokoites</name>
    <dbReference type="NCBI Taxonomy" id="244"/>
    <lineage>
        <taxon>Bacteria</taxon>
        <taxon>Bacillati</taxon>
        <taxon>Bacillota</taxon>
        <taxon>Bacilli</taxon>
        <taxon>Bacillales</taxon>
        <taxon>Caryophanaceae</taxon>
        <taxon>Planomicrobium</taxon>
    </lineage>
</organism>